<sequence>MRTDNDFIDQYKDLLKAVDPSAARLSKEELRSLGMTELCLAAVAEFLPDQDIAAVPSLMLGYPALVPGAANNPHLEKALSSLRHLCGRFGSISAWMDACRTHAQLPETMRCYEIRGRKPALRAAAPPSVLAHLSQALRQQVPWVRRALKVADPGAARVRVDRGRTLLSYDIPSVPVQDRTVQQHFLAARTAQEPIQVRLADEGYCQAGR</sequence>
<keyword evidence="3" id="KW-1185">Reference proteome</keyword>
<dbReference type="InterPro" id="IPR055254">
    <property type="entry name" value="pPIWI_RE_Z"/>
</dbReference>
<dbReference type="Proteomes" id="UP000004169">
    <property type="component" value="Unassembled WGS sequence"/>
</dbReference>
<evidence type="ECO:0000259" key="1">
    <source>
        <dbReference type="Pfam" id="PF18155"/>
    </source>
</evidence>
<dbReference type="Pfam" id="PF18155">
    <property type="entry name" value="pPIWI_RE_Z"/>
    <property type="match status" value="1"/>
</dbReference>
<dbReference type="AlphaFoldDB" id="H8FWS3"/>
<name>H8FWS3_MAGML</name>
<feature type="domain" description="pPIWI-RE three-gene island" evidence="1">
    <location>
        <begin position="28"/>
        <end position="178"/>
    </location>
</feature>
<dbReference type="RefSeq" id="WP_002730620.1">
    <property type="nucleotide sequence ID" value="NZ_CAHP01000042.1"/>
</dbReference>
<comment type="caution">
    <text evidence="2">The sequence shown here is derived from an EMBL/GenBank/DDBJ whole genome shotgun (WGS) entry which is preliminary data.</text>
</comment>
<accession>H8FWS3</accession>
<reference evidence="2 3" key="1">
    <citation type="journal article" date="2012" name="J. Bacteriol.">
        <title>Draft Genome Sequence of the Purple Photosynthetic Bacterium Phaeospirillum molischianum DSM120, a Particularly Versatile Bacterium.</title>
        <authorList>
            <person name="Duquesne K."/>
            <person name="Prima V."/>
            <person name="Ji B."/>
            <person name="Rouy Z."/>
            <person name="Medigue C."/>
            <person name="Talla E."/>
            <person name="Sturgis J.N."/>
        </authorList>
    </citation>
    <scope>NUCLEOTIDE SEQUENCE [LARGE SCALE GENOMIC DNA]</scope>
    <source>
        <strain evidence="3">DSM120</strain>
    </source>
</reference>
<gene>
    <name evidence="2" type="ORF">PHAMO_470062</name>
</gene>
<organism evidence="2 3">
    <name type="scientific">Magnetospirillum molischianum DSM 120</name>
    <dbReference type="NCBI Taxonomy" id="1150626"/>
    <lineage>
        <taxon>Bacteria</taxon>
        <taxon>Pseudomonadati</taxon>
        <taxon>Pseudomonadota</taxon>
        <taxon>Alphaproteobacteria</taxon>
        <taxon>Rhodospirillales</taxon>
        <taxon>Rhodospirillaceae</taxon>
        <taxon>Magnetospirillum</taxon>
    </lineage>
</organism>
<evidence type="ECO:0000313" key="2">
    <source>
        <dbReference type="EMBL" id="CCG42811.1"/>
    </source>
</evidence>
<protein>
    <recommendedName>
        <fullName evidence="1">pPIWI-RE three-gene island domain-containing protein</fullName>
    </recommendedName>
</protein>
<dbReference type="STRING" id="1150626.PHAMO_470062"/>
<evidence type="ECO:0000313" key="3">
    <source>
        <dbReference type="Proteomes" id="UP000004169"/>
    </source>
</evidence>
<dbReference type="EMBL" id="CAHP01000042">
    <property type="protein sequence ID" value="CCG42811.1"/>
    <property type="molecule type" value="Genomic_DNA"/>
</dbReference>
<proteinExistence type="predicted"/>